<dbReference type="Pfam" id="PF13692">
    <property type="entry name" value="Glyco_trans_1_4"/>
    <property type="match status" value="1"/>
</dbReference>
<dbReference type="Gene3D" id="3.40.50.2000">
    <property type="entry name" value="Glycogen Phosphorylase B"/>
    <property type="match status" value="1"/>
</dbReference>
<evidence type="ECO:0000256" key="10">
    <source>
        <dbReference type="ARBA" id="ARBA00023136"/>
    </source>
</evidence>
<comment type="function">
    <text evidence="11">Participates in the formation of the lipid-linked precursor oligosaccharide for N-glycosylation. Involved in assembling the dolichol-pyrophosphate-GlcNAc(2)-Man(5) intermediate on the cytoplasmic surface of the ER.</text>
</comment>
<dbReference type="EMBL" id="ML986506">
    <property type="protein sequence ID" value="KAF2273938.1"/>
    <property type="molecule type" value="Genomic_DNA"/>
</dbReference>
<protein>
    <recommendedName>
        <fullName evidence="4">Chitobiosyldiphosphodolichol beta-mannosyltransferase</fullName>
        <ecNumber evidence="3">2.4.1.142</ecNumber>
    </recommendedName>
</protein>
<sequence length="483" mass="53545">MEEVLLNEGFAQGFNYALTIAVAISVLFTVFLLTLPSQYNPFHDSPPLPAGSATTRARNDNGIKKNWRKGGTTHVVVLGDIGRSPRMQYHAISIAKNGGRVYLIGYVESEIHPQILSDSRITVVPIAPAPAFLRQSSRALFPVIAPLKALWQAGSLYWALCYRAVHPGRWMLVQNPPSIPTLAVASLVCLFRNTRLVCDWHNFGYTILALKLGPKHPLVWISAFYERFFSRLAISHLTVTHAMKDVLEKQFGIKGALTLHDRPVSSFHPISEQERAAFLQRLPETAPFAENLLPSAKEMWKLITSSTSWTPDEDFQILLDALTAYSAQAGSNPKLPKLLVLITGKGPLKEHYLTKIRKNPLSHVLIRTAWLTPEDYALLLASADMGVSLHTSSSGVDLPMKVVDLFGAGTPVLAHKFQALGELVKEGENGLGFSHSEELSDLIVKVFQDDVLLEKLKDGALRESKHRWDDEWDSVAGKLLKLV</sequence>
<dbReference type="Proteomes" id="UP000800097">
    <property type="component" value="Unassembled WGS sequence"/>
</dbReference>
<dbReference type="GO" id="GO:0004578">
    <property type="term" value="F:chitobiosyldiphosphodolichol beta-mannosyltransferase activity"/>
    <property type="evidence" value="ECO:0007669"/>
    <property type="project" value="UniProtKB-EC"/>
</dbReference>
<comment type="pathway">
    <text evidence="2">Protein modification; protein glycosylation.</text>
</comment>
<gene>
    <name evidence="13" type="ORF">EI97DRAFT_495657</name>
</gene>
<evidence type="ECO:0000256" key="7">
    <source>
        <dbReference type="ARBA" id="ARBA00022692"/>
    </source>
</evidence>
<evidence type="ECO:0000256" key="9">
    <source>
        <dbReference type="ARBA" id="ARBA00022989"/>
    </source>
</evidence>
<feature type="transmembrane region" description="Helical" evidence="12">
    <location>
        <begin position="14"/>
        <end position="35"/>
    </location>
</feature>
<dbReference type="AlphaFoldDB" id="A0A6A6JD66"/>
<evidence type="ECO:0000256" key="3">
    <source>
        <dbReference type="ARBA" id="ARBA00012611"/>
    </source>
</evidence>
<organism evidence="13 14">
    <name type="scientific">Westerdykella ornata</name>
    <dbReference type="NCBI Taxonomy" id="318751"/>
    <lineage>
        <taxon>Eukaryota</taxon>
        <taxon>Fungi</taxon>
        <taxon>Dikarya</taxon>
        <taxon>Ascomycota</taxon>
        <taxon>Pezizomycotina</taxon>
        <taxon>Dothideomycetes</taxon>
        <taxon>Pleosporomycetidae</taxon>
        <taxon>Pleosporales</taxon>
        <taxon>Sporormiaceae</taxon>
        <taxon>Westerdykella</taxon>
    </lineage>
</organism>
<dbReference type="SUPFAM" id="SSF53756">
    <property type="entry name" value="UDP-Glycosyltransferase/glycogen phosphorylase"/>
    <property type="match status" value="1"/>
</dbReference>
<evidence type="ECO:0000256" key="4">
    <source>
        <dbReference type="ARBA" id="ARBA00015841"/>
    </source>
</evidence>
<keyword evidence="9 12" id="KW-1133">Transmembrane helix</keyword>
<evidence type="ECO:0000256" key="8">
    <source>
        <dbReference type="ARBA" id="ARBA00022824"/>
    </source>
</evidence>
<keyword evidence="8" id="KW-0256">Endoplasmic reticulum</keyword>
<dbReference type="RefSeq" id="XP_033651477.1">
    <property type="nucleotide sequence ID" value="XM_033802444.1"/>
</dbReference>
<keyword evidence="5" id="KW-0328">Glycosyltransferase</keyword>
<evidence type="ECO:0000313" key="13">
    <source>
        <dbReference type="EMBL" id="KAF2273938.1"/>
    </source>
</evidence>
<evidence type="ECO:0000256" key="12">
    <source>
        <dbReference type="SAM" id="Phobius"/>
    </source>
</evidence>
<dbReference type="GO" id="GO:0005789">
    <property type="term" value="C:endoplasmic reticulum membrane"/>
    <property type="evidence" value="ECO:0007669"/>
    <property type="project" value="UniProtKB-SubCell"/>
</dbReference>
<evidence type="ECO:0000313" key="14">
    <source>
        <dbReference type="Proteomes" id="UP000800097"/>
    </source>
</evidence>
<accession>A0A6A6JD66</accession>
<name>A0A6A6JD66_WESOR</name>
<evidence type="ECO:0000256" key="2">
    <source>
        <dbReference type="ARBA" id="ARBA00004922"/>
    </source>
</evidence>
<keyword evidence="6" id="KW-0808">Transferase</keyword>
<dbReference type="EC" id="2.4.1.142" evidence="3"/>
<reference evidence="13" key="1">
    <citation type="journal article" date="2020" name="Stud. Mycol.">
        <title>101 Dothideomycetes genomes: a test case for predicting lifestyles and emergence of pathogens.</title>
        <authorList>
            <person name="Haridas S."/>
            <person name="Albert R."/>
            <person name="Binder M."/>
            <person name="Bloem J."/>
            <person name="Labutti K."/>
            <person name="Salamov A."/>
            <person name="Andreopoulos B."/>
            <person name="Baker S."/>
            <person name="Barry K."/>
            <person name="Bills G."/>
            <person name="Bluhm B."/>
            <person name="Cannon C."/>
            <person name="Castanera R."/>
            <person name="Culley D."/>
            <person name="Daum C."/>
            <person name="Ezra D."/>
            <person name="Gonzalez J."/>
            <person name="Henrissat B."/>
            <person name="Kuo A."/>
            <person name="Liang C."/>
            <person name="Lipzen A."/>
            <person name="Lutzoni F."/>
            <person name="Magnuson J."/>
            <person name="Mondo S."/>
            <person name="Nolan M."/>
            <person name="Ohm R."/>
            <person name="Pangilinan J."/>
            <person name="Park H.-J."/>
            <person name="Ramirez L."/>
            <person name="Alfaro M."/>
            <person name="Sun H."/>
            <person name="Tritt A."/>
            <person name="Yoshinaga Y."/>
            <person name="Zwiers L.-H."/>
            <person name="Turgeon B."/>
            <person name="Goodwin S."/>
            <person name="Spatafora J."/>
            <person name="Crous P."/>
            <person name="Grigoriev I."/>
        </authorList>
    </citation>
    <scope>NUCLEOTIDE SEQUENCE</scope>
    <source>
        <strain evidence="13">CBS 379.55</strain>
    </source>
</reference>
<evidence type="ECO:0000256" key="1">
    <source>
        <dbReference type="ARBA" id="ARBA00004389"/>
    </source>
</evidence>
<dbReference type="OrthoDB" id="614844at2759"/>
<keyword evidence="10 12" id="KW-0472">Membrane</keyword>
<dbReference type="GeneID" id="54555619"/>
<evidence type="ECO:0000256" key="11">
    <source>
        <dbReference type="ARBA" id="ARBA00024899"/>
    </source>
</evidence>
<proteinExistence type="predicted"/>
<keyword evidence="7 12" id="KW-0812">Transmembrane</keyword>
<keyword evidence="14" id="KW-1185">Reference proteome</keyword>
<evidence type="ECO:0000256" key="6">
    <source>
        <dbReference type="ARBA" id="ARBA00022679"/>
    </source>
</evidence>
<evidence type="ECO:0000256" key="5">
    <source>
        <dbReference type="ARBA" id="ARBA00022676"/>
    </source>
</evidence>
<dbReference type="PANTHER" id="PTHR13036:SF0">
    <property type="entry name" value="CHITOBIOSYLDIPHOSPHODOLICHOL BETA-MANNOSYLTRANSFERASE"/>
    <property type="match status" value="1"/>
</dbReference>
<dbReference type="InterPro" id="IPR026051">
    <property type="entry name" value="ALG1-like"/>
</dbReference>
<dbReference type="PANTHER" id="PTHR13036">
    <property type="entry name" value="BETA1,4 MANNOSYLTRANSFERASE"/>
    <property type="match status" value="1"/>
</dbReference>
<comment type="subcellular location">
    <subcellularLocation>
        <location evidence="1">Endoplasmic reticulum membrane</location>
        <topology evidence="1">Single-pass membrane protein</topology>
    </subcellularLocation>
</comment>